<evidence type="ECO:0000313" key="3">
    <source>
        <dbReference type="EMBL" id="KAL0170606.1"/>
    </source>
</evidence>
<dbReference type="EMBL" id="JAMKFB020000017">
    <property type="protein sequence ID" value="KAL0170606.1"/>
    <property type="molecule type" value="Genomic_DNA"/>
</dbReference>
<keyword evidence="1" id="KW-0433">Leucine-rich repeat</keyword>
<dbReference type="InterPro" id="IPR051261">
    <property type="entry name" value="NLR"/>
</dbReference>
<comment type="caution">
    <text evidence="3">The sequence shown here is derived from an EMBL/GenBank/DDBJ whole genome shotgun (WGS) entry which is preliminary data.</text>
</comment>
<keyword evidence="2" id="KW-0677">Repeat</keyword>
<gene>
    <name evidence="3" type="ORF">M9458_035202</name>
</gene>
<keyword evidence="4" id="KW-1185">Reference proteome</keyword>
<feature type="non-terminal residue" evidence="3">
    <location>
        <position position="1"/>
    </location>
</feature>
<evidence type="ECO:0000313" key="4">
    <source>
        <dbReference type="Proteomes" id="UP001529510"/>
    </source>
</evidence>
<dbReference type="InterPro" id="IPR032675">
    <property type="entry name" value="LRR_dom_sf"/>
</dbReference>
<protein>
    <submittedName>
        <fullName evidence="3">Uncharacterized protein</fullName>
    </submittedName>
</protein>
<dbReference type="PANTHER" id="PTHR24106">
    <property type="entry name" value="NACHT, LRR AND CARD DOMAINS-CONTAINING"/>
    <property type="match status" value="1"/>
</dbReference>
<accession>A0ABD0PAH8</accession>
<feature type="non-terminal residue" evidence="3">
    <location>
        <position position="57"/>
    </location>
</feature>
<organism evidence="3 4">
    <name type="scientific">Cirrhinus mrigala</name>
    <name type="common">Mrigala</name>
    <dbReference type="NCBI Taxonomy" id="683832"/>
    <lineage>
        <taxon>Eukaryota</taxon>
        <taxon>Metazoa</taxon>
        <taxon>Chordata</taxon>
        <taxon>Craniata</taxon>
        <taxon>Vertebrata</taxon>
        <taxon>Euteleostomi</taxon>
        <taxon>Actinopterygii</taxon>
        <taxon>Neopterygii</taxon>
        <taxon>Teleostei</taxon>
        <taxon>Ostariophysi</taxon>
        <taxon>Cypriniformes</taxon>
        <taxon>Cyprinidae</taxon>
        <taxon>Labeoninae</taxon>
        <taxon>Labeonini</taxon>
        <taxon>Cirrhinus</taxon>
    </lineage>
</organism>
<dbReference type="Gene3D" id="3.80.10.10">
    <property type="entry name" value="Ribonuclease Inhibitor"/>
    <property type="match status" value="1"/>
</dbReference>
<evidence type="ECO:0000256" key="2">
    <source>
        <dbReference type="ARBA" id="ARBA00022737"/>
    </source>
</evidence>
<dbReference type="SUPFAM" id="SSF52047">
    <property type="entry name" value="RNI-like"/>
    <property type="match status" value="1"/>
</dbReference>
<reference evidence="3 4" key="1">
    <citation type="submission" date="2024-05" db="EMBL/GenBank/DDBJ databases">
        <title>Genome sequencing and assembly of Indian major carp, Cirrhinus mrigala (Hamilton, 1822).</title>
        <authorList>
            <person name="Mohindra V."/>
            <person name="Chowdhury L.M."/>
            <person name="Lal K."/>
            <person name="Jena J.K."/>
        </authorList>
    </citation>
    <scope>NUCLEOTIDE SEQUENCE [LARGE SCALE GENOMIC DNA]</scope>
    <source>
        <strain evidence="3">CM1030</strain>
        <tissue evidence="3">Blood</tissue>
    </source>
</reference>
<sequence length="57" mass="6157">LSDCGVTVGGCTDLTSALESNPSHLRDLNLSWNNLDSGVNLLFAQLKNPQCNVEILR</sequence>
<dbReference type="Proteomes" id="UP001529510">
    <property type="component" value="Unassembled WGS sequence"/>
</dbReference>
<evidence type="ECO:0000256" key="1">
    <source>
        <dbReference type="ARBA" id="ARBA00022614"/>
    </source>
</evidence>
<dbReference type="AlphaFoldDB" id="A0ABD0PAH8"/>
<proteinExistence type="predicted"/>
<name>A0ABD0PAH8_CIRMR</name>